<evidence type="ECO:0000313" key="1">
    <source>
        <dbReference type="EMBL" id="SEN85312.1"/>
    </source>
</evidence>
<feature type="non-terminal residue" evidence="1">
    <location>
        <position position="1"/>
    </location>
</feature>
<dbReference type="RefSeq" id="WP_091976016.1">
    <property type="nucleotide sequence ID" value="NZ_FODF01000019.1"/>
</dbReference>
<sequence>AMSRNEVCIGGLDNTSTFVQGYSILIHWNKNAKESEEKAMEVYESLWGQNPVINKYKVIKINLRDANPICIGVDDNGIYEFVINFDILYER</sequence>
<evidence type="ECO:0000313" key="2">
    <source>
        <dbReference type="Proteomes" id="UP000199512"/>
    </source>
</evidence>
<dbReference type="InterPro" id="IPR024411">
    <property type="entry name" value="Tail_terminator_phage"/>
</dbReference>
<keyword evidence="2" id="KW-1185">Reference proteome</keyword>
<accession>A0A1H8JX86</accession>
<organism evidence="1 2">
    <name type="scientific">Peptostreptococcus russellii</name>
    <dbReference type="NCBI Taxonomy" id="215200"/>
    <lineage>
        <taxon>Bacteria</taxon>
        <taxon>Bacillati</taxon>
        <taxon>Bacillota</taxon>
        <taxon>Clostridia</taxon>
        <taxon>Peptostreptococcales</taxon>
        <taxon>Peptostreptococcaceae</taxon>
        <taxon>Peptostreptococcus</taxon>
    </lineage>
</organism>
<gene>
    <name evidence="1" type="ORF">SAMN05216454_1191</name>
</gene>
<dbReference type="STRING" id="215200.SAMN05216454_1191"/>
<name>A0A1H8JX86_9FIRM</name>
<reference evidence="1 2" key="1">
    <citation type="submission" date="2016-10" db="EMBL/GenBank/DDBJ databases">
        <authorList>
            <person name="de Groot N.N."/>
        </authorList>
    </citation>
    <scope>NUCLEOTIDE SEQUENCE [LARGE SCALE GENOMIC DNA]</scope>
    <source>
        <strain evidence="1 2">Calf135</strain>
    </source>
</reference>
<proteinExistence type="predicted"/>
<dbReference type="EMBL" id="FODF01000019">
    <property type="protein sequence ID" value="SEN85312.1"/>
    <property type="molecule type" value="Genomic_DNA"/>
</dbReference>
<dbReference type="AlphaFoldDB" id="A0A1H8JX86"/>
<dbReference type="Pfam" id="PF12691">
    <property type="entry name" value="Phage_tail_terminator_6"/>
    <property type="match status" value="1"/>
</dbReference>
<protein>
    <submittedName>
        <fullName evidence="1">Uncharacterized protein</fullName>
    </submittedName>
</protein>
<dbReference type="Proteomes" id="UP000199512">
    <property type="component" value="Unassembled WGS sequence"/>
</dbReference>